<protein>
    <submittedName>
        <fullName evidence="1">Uncharacterized protein</fullName>
    </submittedName>
</protein>
<dbReference type="EMBL" id="MF285618">
    <property type="protein sequence ID" value="ATA65424.1"/>
    <property type="molecule type" value="Genomic_DNA"/>
</dbReference>
<keyword evidence="2" id="KW-1185">Reference proteome</keyword>
<evidence type="ECO:0000313" key="2">
    <source>
        <dbReference type="Proteomes" id="UP000223363"/>
    </source>
</evidence>
<reference evidence="2" key="1">
    <citation type="submission" date="2017-06" db="EMBL/GenBank/DDBJ databases">
        <authorList>
            <person name="Zhao X."/>
        </authorList>
    </citation>
    <scope>NUCLEOTIDE SEQUENCE [LARGE SCALE GENOMIC DNA]</scope>
</reference>
<sequence>MAKAFNTKALMDDVYAQVDSFMETNPTKADTAEFMERIVKQIMSTLASREEKIKAIADTFSHALAQRQKATGFRGFITRLLSRE</sequence>
<organism evidence="1 2">
    <name type="scientific">Serratia phage vB_SmaM_ 2050HW</name>
    <dbReference type="NCBI Taxonomy" id="2024252"/>
    <lineage>
        <taxon>Viruses</taxon>
        <taxon>Duplodnaviria</taxon>
        <taxon>Heunggongvirae</taxon>
        <taxon>Uroviricota</taxon>
        <taxon>Caudoviricetes</taxon>
        <taxon>Chimalliviridae</taxon>
        <taxon>Moabitevirus</taxon>
        <taxon>Moabitevirus mv2050HW</taxon>
    </lineage>
</organism>
<proteinExistence type="predicted"/>
<dbReference type="Proteomes" id="UP000223363">
    <property type="component" value="Segment"/>
</dbReference>
<evidence type="ECO:0000313" key="1">
    <source>
        <dbReference type="EMBL" id="ATA65424.1"/>
    </source>
</evidence>
<accession>A0A289ZTG1</accession>
<gene>
    <name evidence="1" type="ORF">2050HW_00089</name>
</gene>
<name>A0A289ZTG1_9CAUD</name>